<evidence type="ECO:0000313" key="3">
    <source>
        <dbReference type="Proteomes" id="UP000310576"/>
    </source>
</evidence>
<name>A0A4S2QHY7_9PAST</name>
<evidence type="ECO:0000313" key="2">
    <source>
        <dbReference type="EMBL" id="THA16821.1"/>
    </source>
</evidence>
<gene>
    <name evidence="2" type="ORF">D3M76_02780</name>
</gene>
<dbReference type="AlphaFoldDB" id="A0A4S2QHY7"/>
<accession>A0A4S2QHY7</accession>
<dbReference type="EMBL" id="QXNG01000023">
    <property type="protein sequence ID" value="THA16821.1"/>
    <property type="molecule type" value="Genomic_DNA"/>
</dbReference>
<protein>
    <submittedName>
        <fullName evidence="2">DUF551 domain-containing protein</fullName>
    </submittedName>
</protein>
<reference evidence="2 3" key="1">
    <citation type="journal article" date="2019" name="Vet. Microbiol.">
        <title>Development of multi locus sequence typing (MLST) of Rodentibacter pneumotropicus.</title>
        <authorList>
            <person name="Adhikary S."/>
            <person name="Bisgaard M."/>
            <person name="Boot R."/>
            <person name="Benga L."/>
            <person name="Nicklas W."/>
            <person name="Christensen H."/>
        </authorList>
    </citation>
    <scope>NUCLEOTIDE SEQUENCE [LARGE SCALE GENOMIC DNA]</scope>
    <source>
        <strain evidence="2 3">1596_07</strain>
    </source>
</reference>
<organism evidence="2 3">
    <name type="scientific">Rodentibacter pneumotropicus</name>
    <dbReference type="NCBI Taxonomy" id="758"/>
    <lineage>
        <taxon>Bacteria</taxon>
        <taxon>Pseudomonadati</taxon>
        <taxon>Pseudomonadota</taxon>
        <taxon>Gammaproteobacteria</taxon>
        <taxon>Pasteurellales</taxon>
        <taxon>Pasteurellaceae</taxon>
        <taxon>Rodentibacter</taxon>
    </lineage>
</organism>
<sequence>MTKENNGWISIKEQLPKKGQKVIIYINDKDMDAYLCIHVAYYVEEDDESYFETADDSYSEMLVSHWQPLPKPPKED</sequence>
<evidence type="ECO:0000259" key="1">
    <source>
        <dbReference type="Pfam" id="PF04448"/>
    </source>
</evidence>
<dbReference type="Proteomes" id="UP000310576">
    <property type="component" value="Unassembled WGS sequence"/>
</dbReference>
<dbReference type="InterPro" id="IPR007539">
    <property type="entry name" value="DUF551"/>
</dbReference>
<dbReference type="RefSeq" id="WP_077584199.1">
    <property type="nucleotide sequence ID" value="NZ_CAJUGY010000012.1"/>
</dbReference>
<comment type="caution">
    <text evidence="2">The sequence shown here is derived from an EMBL/GenBank/DDBJ whole genome shotgun (WGS) entry which is preliminary data.</text>
</comment>
<dbReference type="Pfam" id="PF04448">
    <property type="entry name" value="DUF551"/>
    <property type="match status" value="1"/>
</dbReference>
<feature type="domain" description="DUF551" evidence="1">
    <location>
        <begin position="7"/>
        <end position="74"/>
    </location>
</feature>
<proteinExistence type="predicted"/>